<protein>
    <submittedName>
        <fullName evidence="1">Transposase</fullName>
    </submittedName>
</protein>
<sequence length="139" mass="15090">MMSPSCKDPWCRTNRRGLAGDESAGTGTVQIWKAVCRLDGPDAQGSFDCWQSQARYHYEAGDEALRKTLVVGATSLLRQVRAGRGRNASLWLIELLKRKAPKLAAVALANKIARIAWKMMVTGEAYKGNAARPALACAA</sequence>
<dbReference type="EMBL" id="KX489780">
    <property type="protein sequence ID" value="AOO92144.1"/>
    <property type="molecule type" value="Genomic_DNA"/>
</dbReference>
<dbReference type="AlphaFoldDB" id="A0A1C9HZI0"/>
<name>A0A1C9HZI0_RHILT</name>
<reference evidence="1" key="2">
    <citation type="journal article" date="2016" name="Front. Microbiol.">
        <title>The Regulatory Protein RosR Affects Rhizobium leguminosarum bv. trifolii Protein Profiles, Cell Surface Properties, and Symbiosis with Clover.</title>
        <authorList>
            <person name="Rachwal K."/>
            <person name="Boguszewska A."/>
            <person name="Kopcinska J."/>
            <person name="Karas M."/>
            <person name="Tchorzewski M."/>
            <person name="Janczarek M."/>
        </authorList>
    </citation>
    <scope>NUCLEOTIDE SEQUENCE</scope>
    <source>
        <strain evidence="1">Rt24.2</strain>
    </source>
</reference>
<evidence type="ECO:0000313" key="1">
    <source>
        <dbReference type="EMBL" id="AOO92144.1"/>
    </source>
</evidence>
<proteinExistence type="predicted"/>
<organism evidence="1">
    <name type="scientific">Rhizobium leguminosarum bv. trifolii</name>
    <dbReference type="NCBI Taxonomy" id="386"/>
    <lineage>
        <taxon>Bacteria</taxon>
        <taxon>Pseudomonadati</taxon>
        <taxon>Pseudomonadota</taxon>
        <taxon>Alphaproteobacteria</taxon>
        <taxon>Hyphomicrobiales</taxon>
        <taxon>Rhizobiaceae</taxon>
        <taxon>Rhizobium/Agrobacterium group</taxon>
        <taxon>Rhizobium</taxon>
    </lineage>
</organism>
<reference evidence="1" key="1">
    <citation type="journal article" date="2015" name="BMC Genomics">
        <title>Transcriptome profiling of a Rhizobium leguminosarum bv. trifolii rosR mutant reveals the role of the transcriptional regulator RosR in motility, synthesis of cell-surface components, and other cellular processes.</title>
        <authorList>
            <person name="Rachwal K."/>
            <person name="Matczynska E."/>
            <person name="Janczarek M."/>
        </authorList>
    </citation>
    <scope>NUCLEOTIDE SEQUENCE</scope>
    <source>
        <strain evidence="1">Rt24.2</strain>
    </source>
</reference>
<accession>A0A1C9HZI0</accession>